<gene>
    <name evidence="2" type="ORF">BSZ37_09650</name>
</gene>
<comment type="caution">
    <text evidence="2">The sequence shown here is derived from an EMBL/GenBank/DDBJ whole genome shotgun (WGS) entry which is preliminary data.</text>
</comment>
<dbReference type="Proteomes" id="UP000216339">
    <property type="component" value="Unassembled WGS sequence"/>
</dbReference>
<protein>
    <submittedName>
        <fullName evidence="2">Co2+/Mg2+ efflux protein ApaG</fullName>
    </submittedName>
</protein>
<organism evidence="2 3">
    <name type="scientific">Rubrivirga marina</name>
    <dbReference type="NCBI Taxonomy" id="1196024"/>
    <lineage>
        <taxon>Bacteria</taxon>
        <taxon>Pseudomonadati</taxon>
        <taxon>Rhodothermota</taxon>
        <taxon>Rhodothermia</taxon>
        <taxon>Rhodothermales</taxon>
        <taxon>Rubricoccaceae</taxon>
        <taxon>Rubrivirga</taxon>
    </lineage>
</organism>
<dbReference type="PANTHER" id="PTHR47191:SF2">
    <property type="entry name" value="OS05G0170800 PROTEIN"/>
    <property type="match status" value="1"/>
</dbReference>
<dbReference type="NCBIfam" id="NF003967">
    <property type="entry name" value="PRK05461.1"/>
    <property type="match status" value="1"/>
</dbReference>
<dbReference type="EMBL" id="MQWD01000001">
    <property type="protein sequence ID" value="PAP76684.1"/>
    <property type="molecule type" value="Genomic_DNA"/>
</dbReference>
<sequence>MVSYDATTETVRITVRPAYLDGKSDAMARQFVFAYFVRVENHGGDDVQLLRRHWTITDADGHVQNVEGAGVVGQQPTIPPGEAHEYHSVCVLRTFEGTMEGTYLMQRESGSRFRARIPRFHLVALGN</sequence>
<dbReference type="SUPFAM" id="SSF110069">
    <property type="entry name" value="ApaG-like"/>
    <property type="match status" value="1"/>
</dbReference>
<dbReference type="InterPro" id="IPR036767">
    <property type="entry name" value="ApaG_sf"/>
</dbReference>
<reference evidence="2 3" key="1">
    <citation type="submission" date="2016-11" db="EMBL/GenBank/DDBJ databases">
        <title>Study of marine rhodopsin-containing bacteria.</title>
        <authorList>
            <person name="Yoshizawa S."/>
            <person name="Kumagai Y."/>
            <person name="Kogure K."/>
        </authorList>
    </citation>
    <scope>NUCLEOTIDE SEQUENCE [LARGE SCALE GENOMIC DNA]</scope>
    <source>
        <strain evidence="2 3">SAORIC-28</strain>
    </source>
</reference>
<feature type="domain" description="ApaG" evidence="1">
    <location>
        <begin position="5"/>
        <end position="127"/>
    </location>
</feature>
<dbReference type="PROSITE" id="PS51087">
    <property type="entry name" value="APAG"/>
    <property type="match status" value="1"/>
</dbReference>
<proteinExistence type="predicted"/>
<dbReference type="InterPro" id="IPR007474">
    <property type="entry name" value="ApaG_domain"/>
</dbReference>
<evidence type="ECO:0000313" key="3">
    <source>
        <dbReference type="Proteomes" id="UP000216339"/>
    </source>
</evidence>
<name>A0A271J0W6_9BACT</name>
<dbReference type="Pfam" id="PF04379">
    <property type="entry name" value="DUF525"/>
    <property type="match status" value="1"/>
</dbReference>
<keyword evidence="3" id="KW-1185">Reference proteome</keyword>
<evidence type="ECO:0000313" key="2">
    <source>
        <dbReference type="EMBL" id="PAP76684.1"/>
    </source>
</evidence>
<dbReference type="InterPro" id="IPR050718">
    <property type="entry name" value="ApaG-like"/>
</dbReference>
<accession>A0A271J0W6</accession>
<dbReference type="RefSeq" id="WP_095510346.1">
    <property type="nucleotide sequence ID" value="NZ_MQWD01000001.1"/>
</dbReference>
<dbReference type="PANTHER" id="PTHR47191">
    <property type="entry name" value="OS05G0170800 PROTEIN"/>
    <property type="match status" value="1"/>
</dbReference>
<evidence type="ECO:0000259" key="1">
    <source>
        <dbReference type="PROSITE" id="PS51087"/>
    </source>
</evidence>
<dbReference type="Gene3D" id="2.60.40.1470">
    <property type="entry name" value="ApaG domain"/>
    <property type="match status" value="1"/>
</dbReference>
<dbReference type="OrthoDB" id="9795226at2"/>
<dbReference type="AlphaFoldDB" id="A0A271J0W6"/>